<reference evidence="2 3" key="1">
    <citation type="journal article" date="2015" name="Genome Announc.">
        <title>Expanding the biotechnology potential of lactobacilli through comparative genomics of 213 strains and associated genera.</title>
        <authorList>
            <person name="Sun Z."/>
            <person name="Harris H.M."/>
            <person name="McCann A."/>
            <person name="Guo C."/>
            <person name="Argimon S."/>
            <person name="Zhang W."/>
            <person name="Yang X."/>
            <person name="Jeffery I.B."/>
            <person name="Cooney J.C."/>
            <person name="Kagawa T.F."/>
            <person name="Liu W."/>
            <person name="Song Y."/>
            <person name="Salvetti E."/>
            <person name="Wrobel A."/>
            <person name="Rasinkangas P."/>
            <person name="Parkhill J."/>
            <person name="Rea M.C."/>
            <person name="O'Sullivan O."/>
            <person name="Ritari J."/>
            <person name="Douillard F.P."/>
            <person name="Paul Ross R."/>
            <person name="Yang R."/>
            <person name="Briner A.E."/>
            <person name="Felis G.E."/>
            <person name="de Vos W.M."/>
            <person name="Barrangou R."/>
            <person name="Klaenhammer T.R."/>
            <person name="Caufield P.W."/>
            <person name="Cui Y."/>
            <person name="Zhang H."/>
            <person name="O'Toole P.W."/>
        </authorList>
    </citation>
    <scope>NUCLEOTIDE SEQUENCE [LARGE SCALE GENOMIC DNA]</scope>
    <source>
        <strain evidence="2 3">ATCC 53295</strain>
    </source>
</reference>
<keyword evidence="1" id="KW-0732">Signal</keyword>
<proteinExistence type="predicted"/>
<comment type="caution">
    <text evidence="2">The sequence shown here is derived from an EMBL/GenBank/DDBJ whole genome shotgun (WGS) entry which is preliminary data.</text>
</comment>
<accession>A0A0R1GZZ9</accession>
<protein>
    <submittedName>
        <fullName evidence="2">Uncharacterized protein</fullName>
    </submittedName>
</protein>
<dbReference type="OrthoDB" id="2299620at2"/>
<dbReference type="PATRIC" id="fig|1267003.4.peg.1201"/>
<dbReference type="Proteomes" id="UP000051176">
    <property type="component" value="Unassembled WGS sequence"/>
</dbReference>
<organism evidence="2 3">
    <name type="scientific">Levilactobacillus parabrevis ATCC 53295</name>
    <dbReference type="NCBI Taxonomy" id="1267003"/>
    <lineage>
        <taxon>Bacteria</taxon>
        <taxon>Bacillati</taxon>
        <taxon>Bacillota</taxon>
        <taxon>Bacilli</taxon>
        <taxon>Lactobacillales</taxon>
        <taxon>Lactobacillaceae</taxon>
        <taxon>Levilactobacillus</taxon>
    </lineage>
</organism>
<evidence type="ECO:0000313" key="3">
    <source>
        <dbReference type="Proteomes" id="UP000051176"/>
    </source>
</evidence>
<evidence type="ECO:0000256" key="1">
    <source>
        <dbReference type="SAM" id="SignalP"/>
    </source>
</evidence>
<dbReference type="EMBL" id="AZCZ01000003">
    <property type="protein sequence ID" value="KRK39337.1"/>
    <property type="molecule type" value="Genomic_DNA"/>
</dbReference>
<dbReference type="RefSeq" id="WP_020088421.1">
    <property type="nucleotide sequence ID" value="NZ_AZCZ01000003.1"/>
</dbReference>
<gene>
    <name evidence="2" type="ORF">FD07_GL001131</name>
</gene>
<evidence type="ECO:0000313" key="2">
    <source>
        <dbReference type="EMBL" id="KRK39337.1"/>
    </source>
</evidence>
<dbReference type="AlphaFoldDB" id="A0A0R1GZZ9"/>
<name>A0A0R1GZZ9_9LACO</name>
<sequence>MFKSKLAKSIIALVAVVIVAIAIPAAIGANNVEASGDYTFNGKTYKSEDAKNAAVRKWSDSRLTDTQKKLVQAANDEAAASTGFTSSIYRAR</sequence>
<keyword evidence="3" id="KW-1185">Reference proteome</keyword>
<feature type="chain" id="PRO_5039696808" evidence="1">
    <location>
        <begin position="29"/>
        <end position="92"/>
    </location>
</feature>
<feature type="signal peptide" evidence="1">
    <location>
        <begin position="1"/>
        <end position="28"/>
    </location>
</feature>